<evidence type="ECO:0000313" key="2">
    <source>
        <dbReference type="Proteomes" id="UP000031390"/>
    </source>
</evidence>
<dbReference type="Proteomes" id="UP000031390">
    <property type="component" value="Unassembled WGS sequence"/>
</dbReference>
<dbReference type="AlphaFoldDB" id="A0A0C1H4L6"/>
<accession>A0A0C1H4L6</accession>
<sequence length="42" mass="4783">MGTKIQKGRLKTVSDDLFLFHALINNKNLTKIKSQLIITILN</sequence>
<comment type="caution">
    <text evidence="1">The sequence shown here is derived from an EMBL/GenBank/DDBJ whole genome shotgun (WGS) entry which is preliminary data.</text>
</comment>
<dbReference type="EMBL" id="JUFZ01000039">
    <property type="protein sequence ID" value="KIC09132.1"/>
    <property type="molecule type" value="Genomic_DNA"/>
</dbReference>
<reference evidence="1 2" key="1">
    <citation type="submission" date="2014-12" db="EMBL/GenBank/DDBJ databases">
        <title>Genome sequence of Morococcus cerebrosus.</title>
        <authorList>
            <person name="Shin S.-K."/>
            <person name="Yi H."/>
        </authorList>
    </citation>
    <scope>NUCLEOTIDE SEQUENCE [LARGE SCALE GENOMIC DNA]</scope>
    <source>
        <strain evidence="1 2">CIP 81.93</strain>
    </source>
</reference>
<organism evidence="1 2">
    <name type="scientific">Morococcus cerebrosus</name>
    <dbReference type="NCBI Taxonomy" id="1056807"/>
    <lineage>
        <taxon>Bacteria</taxon>
        <taxon>Pseudomonadati</taxon>
        <taxon>Pseudomonadota</taxon>
        <taxon>Betaproteobacteria</taxon>
        <taxon>Neisseriales</taxon>
        <taxon>Neisseriaceae</taxon>
        <taxon>Morococcus</taxon>
    </lineage>
</organism>
<protein>
    <submittedName>
        <fullName evidence="1">Uncharacterized protein</fullName>
    </submittedName>
</protein>
<gene>
    <name evidence="1" type="ORF">MCC93_09470</name>
</gene>
<name>A0A0C1H4L6_9NEIS</name>
<proteinExistence type="predicted"/>
<evidence type="ECO:0000313" key="1">
    <source>
        <dbReference type="EMBL" id="KIC09132.1"/>
    </source>
</evidence>